<evidence type="ECO:0008006" key="3">
    <source>
        <dbReference type="Google" id="ProtNLM"/>
    </source>
</evidence>
<dbReference type="InterPro" id="IPR008023">
    <property type="entry name" value="DUF748"/>
</dbReference>
<dbReference type="KEGG" id="msil:METEAL_27100"/>
<accession>A0AA48K9J0</accession>
<gene>
    <name evidence="1" type="ORF">METEAL_27100</name>
</gene>
<dbReference type="RefSeq" id="WP_316412207.1">
    <property type="nucleotide sequence ID" value="NZ_AP027080.1"/>
</dbReference>
<evidence type="ECO:0000313" key="2">
    <source>
        <dbReference type="Proteomes" id="UP001238179"/>
    </source>
</evidence>
<protein>
    <recommendedName>
        <fullName evidence="3">DUF748 domain-containing protein</fullName>
    </recommendedName>
</protein>
<name>A0AA48K9J0_9BACT</name>
<keyword evidence="2" id="KW-1185">Reference proteome</keyword>
<dbReference type="Proteomes" id="UP001238179">
    <property type="component" value="Chromosome"/>
</dbReference>
<reference evidence="2" key="1">
    <citation type="journal article" date="2023" name="Int. J. Syst. Evol. Microbiol.">
        <title>Mesoterricola silvestris gen. nov., sp. nov., Mesoterricola sediminis sp. nov., Geothrix oryzae sp. nov., Geothrix edaphica sp. nov., Geothrix rubra sp. nov., and Geothrix limicola sp. nov., six novel members of Acidobacteriota isolated from soils.</title>
        <authorList>
            <person name="Itoh H."/>
            <person name="Sugisawa Y."/>
            <person name="Mise K."/>
            <person name="Xu Z."/>
            <person name="Kuniyasu M."/>
            <person name="Ushijima N."/>
            <person name="Kawano K."/>
            <person name="Kobayashi E."/>
            <person name="Shiratori Y."/>
            <person name="Masuda Y."/>
            <person name="Senoo K."/>
        </authorList>
    </citation>
    <scope>NUCLEOTIDE SEQUENCE [LARGE SCALE GENOMIC DNA]</scope>
    <source>
        <strain evidence="2">W79</strain>
    </source>
</reference>
<dbReference type="EMBL" id="AP027080">
    <property type="protein sequence ID" value="BDU73536.1"/>
    <property type="molecule type" value="Genomic_DNA"/>
</dbReference>
<dbReference type="Pfam" id="PF05359">
    <property type="entry name" value="DUF748"/>
    <property type="match status" value="1"/>
</dbReference>
<dbReference type="AlphaFoldDB" id="A0AA48K9J0"/>
<proteinExistence type="predicted"/>
<sequence length="536" mass="58995">MALRFHPGAVPRRWRGVLGAILLLAGAAALGDRILAGPVRGWAERAMNRHLVGYQVRIARARPHFWRLALALEGVTLTQVGHPEPPVADIGALRFSLIAHELVRFRVAGDLTLDHPDLHVNLDQIQTEARSGKRLQDKGWQEAVESVFPFKLNRVEVRQGSLLYLSGDPGDKPLRLTRLEMEARNVRNIRAVKGTYPSPVSLDGTLFDQGRIHFQGEADFLREPHVAVRGALSLERVPLDRLDPLGRSVQLSTSGGTLSAHGQVAYGPEAREAHFTEVLLEDLTLDYTSRAATRERERAQARMVAAAARNVRNRKGLLLKVDTLRLARARLGFENRSAKPPYRVFLTGVHMDLANLSNQSSQGRSTFRVRGALMGTGTVEASGGFQPAAEPDFDLRLRMEDTDLTRLNPLLLAATGVDVAQGTLSVFTELAVREGRVEGYFKPLVKDLRIYDAAKDRHKPLGLRTELRLLQVLAGLFKSGSTKEVAAVTHLSGPAGSPRYGTWEALGSLLRNGLIQAIRPGFLGPPRAAPLTHRHR</sequence>
<evidence type="ECO:0000313" key="1">
    <source>
        <dbReference type="EMBL" id="BDU73536.1"/>
    </source>
</evidence>
<organism evidence="1 2">
    <name type="scientific">Mesoterricola silvestris</name>
    <dbReference type="NCBI Taxonomy" id="2927979"/>
    <lineage>
        <taxon>Bacteria</taxon>
        <taxon>Pseudomonadati</taxon>
        <taxon>Acidobacteriota</taxon>
        <taxon>Holophagae</taxon>
        <taxon>Holophagales</taxon>
        <taxon>Holophagaceae</taxon>
        <taxon>Mesoterricola</taxon>
    </lineage>
</organism>